<evidence type="ECO:0000256" key="1">
    <source>
        <dbReference type="SAM" id="SignalP"/>
    </source>
</evidence>
<accession>A0A6N9TAZ1</accession>
<proteinExistence type="predicted"/>
<dbReference type="Proteomes" id="UP000471381">
    <property type="component" value="Unassembled WGS sequence"/>
</dbReference>
<dbReference type="RefSeq" id="WP_163105047.1">
    <property type="nucleotide sequence ID" value="NZ_JAAAWO010000001.1"/>
</dbReference>
<gene>
    <name evidence="2" type="ORF">GTQ48_02805</name>
</gene>
<evidence type="ECO:0000313" key="3">
    <source>
        <dbReference type="Proteomes" id="UP000471381"/>
    </source>
</evidence>
<protein>
    <submittedName>
        <fullName evidence="2">PEP-CTERM sorting domain-containing protein</fullName>
    </submittedName>
</protein>
<name>A0A6N9TAZ1_9ALTE</name>
<organism evidence="2 3">
    <name type="scientific">Alteromonas genovensis</name>
    <dbReference type="NCBI Taxonomy" id="471225"/>
    <lineage>
        <taxon>Bacteria</taxon>
        <taxon>Pseudomonadati</taxon>
        <taxon>Pseudomonadota</taxon>
        <taxon>Gammaproteobacteria</taxon>
        <taxon>Alteromonadales</taxon>
        <taxon>Alteromonadaceae</taxon>
        <taxon>Alteromonas/Salinimonas group</taxon>
        <taxon>Alteromonas</taxon>
    </lineage>
</organism>
<evidence type="ECO:0000313" key="2">
    <source>
        <dbReference type="EMBL" id="NDW14464.1"/>
    </source>
</evidence>
<dbReference type="EMBL" id="JAAAWO010000001">
    <property type="protein sequence ID" value="NDW14464.1"/>
    <property type="molecule type" value="Genomic_DNA"/>
</dbReference>
<feature type="chain" id="PRO_5026821730" evidence="1">
    <location>
        <begin position="25"/>
        <end position="295"/>
    </location>
</feature>
<dbReference type="NCBIfam" id="NF041927">
    <property type="entry name" value="Xrt_dep_XDP1"/>
    <property type="match status" value="1"/>
</dbReference>
<keyword evidence="3" id="KW-1185">Reference proteome</keyword>
<keyword evidence="1" id="KW-0732">Signal</keyword>
<comment type="caution">
    <text evidence="2">The sequence shown here is derived from an EMBL/GenBank/DDBJ whole genome shotgun (WGS) entry which is preliminary data.</text>
</comment>
<dbReference type="InterPro" id="IPR049672">
    <property type="entry name" value="Xrt_dep_XDP1"/>
</dbReference>
<dbReference type="AlphaFoldDB" id="A0A6N9TAZ1"/>
<sequence>MRLSSIIKMSTLTTGLLAINAATAGSHSTTDYSHCSTSQGSSGECNSPLGENVYNLVDHGIVESTNASSSKISIGGVNVAISGWSDTYGYNDDIVVGADSYKISNYYGYGVTNSDWESSRNSPDHAIDNINTKNGNWQDFDFILFSFDEAVSLTGASYSWVYNQNDSQVSVAALDDIDTLSSGSNTWSDIVSNAVSSSYDIIKYDTSDSHFKYTSEFGLSASARYWLVGAYNTVFGDIGGNSYDDAFKLTGVGFSVNDSPSTTETTAVSEPSAAGLLLGSGLLVMWRRKRKAWRI</sequence>
<reference evidence="2 3" key="1">
    <citation type="submission" date="2020-01" db="EMBL/GenBank/DDBJ databases">
        <title>Genomes of bacteria type strains.</title>
        <authorList>
            <person name="Chen J."/>
            <person name="Zhu S."/>
            <person name="Yang J."/>
        </authorList>
    </citation>
    <scope>NUCLEOTIDE SEQUENCE [LARGE SCALE GENOMIC DNA]</scope>
    <source>
        <strain evidence="2 3">LMG 24078</strain>
    </source>
</reference>
<feature type="signal peptide" evidence="1">
    <location>
        <begin position="1"/>
        <end position="24"/>
    </location>
</feature>